<evidence type="ECO:0000313" key="3">
    <source>
        <dbReference type="EMBL" id="KAE8985377.1"/>
    </source>
</evidence>
<dbReference type="EMBL" id="QXFT01001775">
    <property type="protein sequence ID" value="KAE9310636.1"/>
    <property type="molecule type" value="Genomic_DNA"/>
</dbReference>
<sequence length="78" mass="7983">MKFIATLSMVAALAAMDSIAVASDADPANAPIYYGRPNNGGYPYPTPAPQATPPNENNTATPTPASGPIYYGRPNNGG</sequence>
<feature type="compositionally biased region" description="Low complexity" evidence="1">
    <location>
        <begin position="53"/>
        <end position="64"/>
    </location>
</feature>
<accession>A0A6A3IU52</accession>
<dbReference type="AlphaFoldDB" id="A0A6A3IU52"/>
<evidence type="ECO:0008006" key="9">
    <source>
        <dbReference type="Google" id="ProtNLM"/>
    </source>
</evidence>
<feature type="signal peptide" evidence="2">
    <location>
        <begin position="1"/>
        <end position="22"/>
    </location>
</feature>
<protein>
    <recommendedName>
        <fullName evidence="9">RxLR effector protein</fullName>
    </recommendedName>
</protein>
<gene>
    <name evidence="3" type="ORF">PR001_g22903</name>
    <name evidence="4" type="ORF">PR002_g19531</name>
    <name evidence="5" type="ORF">PR003_g20222</name>
</gene>
<evidence type="ECO:0000313" key="6">
    <source>
        <dbReference type="Proteomes" id="UP000429607"/>
    </source>
</evidence>
<evidence type="ECO:0000313" key="8">
    <source>
        <dbReference type="Proteomes" id="UP000435112"/>
    </source>
</evidence>
<reference evidence="6 8" key="1">
    <citation type="submission" date="2018-09" db="EMBL/GenBank/DDBJ databases">
        <title>Genomic investigation of the strawberry pathogen Phytophthora fragariae indicates pathogenicity is determined by transcriptional variation in three key races.</title>
        <authorList>
            <person name="Adams T.M."/>
            <person name="Armitage A.D."/>
            <person name="Sobczyk M.K."/>
            <person name="Bates H.J."/>
            <person name="Dunwell J.M."/>
            <person name="Nellist C.F."/>
            <person name="Harrison R.J."/>
        </authorList>
    </citation>
    <scope>NUCLEOTIDE SEQUENCE [LARGE SCALE GENOMIC DNA]</scope>
    <source>
        <strain evidence="3 6">SCRP249</strain>
        <strain evidence="4 8">SCRP324</strain>
        <strain evidence="5 7">SCRP333</strain>
    </source>
</reference>
<organism evidence="3 6">
    <name type="scientific">Phytophthora rubi</name>
    <dbReference type="NCBI Taxonomy" id="129364"/>
    <lineage>
        <taxon>Eukaryota</taxon>
        <taxon>Sar</taxon>
        <taxon>Stramenopiles</taxon>
        <taxon>Oomycota</taxon>
        <taxon>Peronosporomycetes</taxon>
        <taxon>Peronosporales</taxon>
        <taxon>Peronosporaceae</taxon>
        <taxon>Phytophthora</taxon>
    </lineage>
</organism>
<dbReference type="Proteomes" id="UP000435112">
    <property type="component" value="Unassembled WGS sequence"/>
</dbReference>
<dbReference type="Proteomes" id="UP000434957">
    <property type="component" value="Unassembled WGS sequence"/>
</dbReference>
<name>A0A6A3IU52_9STRA</name>
<feature type="compositionally biased region" description="Low complexity" evidence="1">
    <location>
        <begin position="31"/>
        <end position="43"/>
    </location>
</feature>
<evidence type="ECO:0000313" key="4">
    <source>
        <dbReference type="EMBL" id="KAE8995711.1"/>
    </source>
</evidence>
<proteinExistence type="predicted"/>
<keyword evidence="7" id="KW-1185">Reference proteome</keyword>
<feature type="chain" id="PRO_5036379774" description="RxLR effector protein" evidence="2">
    <location>
        <begin position="23"/>
        <end position="78"/>
    </location>
</feature>
<dbReference type="Proteomes" id="UP000429607">
    <property type="component" value="Unassembled WGS sequence"/>
</dbReference>
<dbReference type="EMBL" id="QXFV01002619">
    <property type="protein sequence ID" value="KAE8985377.1"/>
    <property type="molecule type" value="Genomic_DNA"/>
</dbReference>
<evidence type="ECO:0000313" key="5">
    <source>
        <dbReference type="EMBL" id="KAE9310636.1"/>
    </source>
</evidence>
<dbReference type="EMBL" id="QXFU01001776">
    <property type="protein sequence ID" value="KAE8995711.1"/>
    <property type="molecule type" value="Genomic_DNA"/>
</dbReference>
<feature type="region of interest" description="Disordered" evidence="1">
    <location>
        <begin position="30"/>
        <end position="78"/>
    </location>
</feature>
<comment type="caution">
    <text evidence="3">The sequence shown here is derived from an EMBL/GenBank/DDBJ whole genome shotgun (WGS) entry which is preliminary data.</text>
</comment>
<evidence type="ECO:0000313" key="7">
    <source>
        <dbReference type="Proteomes" id="UP000434957"/>
    </source>
</evidence>
<evidence type="ECO:0000256" key="1">
    <source>
        <dbReference type="SAM" id="MobiDB-lite"/>
    </source>
</evidence>
<evidence type="ECO:0000256" key="2">
    <source>
        <dbReference type="SAM" id="SignalP"/>
    </source>
</evidence>
<keyword evidence="2" id="KW-0732">Signal</keyword>